<evidence type="ECO:0000256" key="5">
    <source>
        <dbReference type="SAM" id="Phobius"/>
    </source>
</evidence>
<accession>A0A553JYE9</accession>
<proteinExistence type="predicted"/>
<evidence type="ECO:0000256" key="4">
    <source>
        <dbReference type="ARBA" id="ARBA00023136"/>
    </source>
</evidence>
<evidence type="ECO:0000256" key="3">
    <source>
        <dbReference type="ARBA" id="ARBA00022989"/>
    </source>
</evidence>
<organism evidence="7 8">
    <name type="scientific">Tessaracoccus rhinocerotis</name>
    <dbReference type="NCBI Taxonomy" id="1689449"/>
    <lineage>
        <taxon>Bacteria</taxon>
        <taxon>Bacillati</taxon>
        <taxon>Actinomycetota</taxon>
        <taxon>Actinomycetes</taxon>
        <taxon>Propionibacteriales</taxon>
        <taxon>Propionibacteriaceae</taxon>
        <taxon>Tessaracoccus</taxon>
    </lineage>
</organism>
<dbReference type="Pfam" id="PF13515">
    <property type="entry name" value="FUSC_2"/>
    <property type="match status" value="1"/>
</dbReference>
<evidence type="ECO:0000313" key="7">
    <source>
        <dbReference type="EMBL" id="TRY17482.1"/>
    </source>
</evidence>
<evidence type="ECO:0000256" key="1">
    <source>
        <dbReference type="ARBA" id="ARBA00004141"/>
    </source>
</evidence>
<dbReference type="GO" id="GO:0016020">
    <property type="term" value="C:membrane"/>
    <property type="evidence" value="ECO:0007669"/>
    <property type="project" value="UniProtKB-SubCell"/>
</dbReference>
<feature type="transmembrane region" description="Helical" evidence="5">
    <location>
        <begin position="126"/>
        <end position="144"/>
    </location>
</feature>
<sequence length="390" mass="42787">MSEKPTQRGFSWQATGRGIQHASVRAFDLSERAARRGWRSQRKRVNRWRSRLFIIIQISLAAGLSWWISQTLLGHEQPFLAVVASIVCLGFSFGQRLFRALEIAVGVTVGVALGDLFWVWFGTGVWQIMLVIAAAMSITTWLGARTLMVTQAAVQASVVLTIPPGLDAGFSRWSDALVGCGVALLFATVAPVSLVEKPRIQAAKVLHETASAIRAMVIALTERDEEAAAEVLERARATEAQMSELTTLVNEGVAVVRTSPFLRHRRHKVLEIADVAVPLDRFTRNLRVLARRAAMGVYRGEQIPKAHLKLLTRLAEVTDDSAAELFAARRPDSKIEEIAAVGVASSKVALEPNLSSTVIVAQVRSMLVDLLELCGVEYTDARDMVPQMED</sequence>
<evidence type="ECO:0000259" key="6">
    <source>
        <dbReference type="Pfam" id="PF13515"/>
    </source>
</evidence>
<gene>
    <name evidence="7" type="ORF">FOJ82_13230</name>
</gene>
<feature type="transmembrane region" description="Helical" evidence="5">
    <location>
        <begin position="176"/>
        <end position="195"/>
    </location>
</feature>
<comment type="caution">
    <text evidence="7">The sequence shown here is derived from an EMBL/GenBank/DDBJ whole genome shotgun (WGS) entry which is preliminary data.</text>
</comment>
<dbReference type="AlphaFoldDB" id="A0A553JYE9"/>
<evidence type="ECO:0000256" key="2">
    <source>
        <dbReference type="ARBA" id="ARBA00022692"/>
    </source>
</evidence>
<dbReference type="EMBL" id="VKKG01000005">
    <property type="protein sequence ID" value="TRY17482.1"/>
    <property type="molecule type" value="Genomic_DNA"/>
</dbReference>
<keyword evidence="8" id="KW-1185">Reference proteome</keyword>
<reference evidence="7 8" key="1">
    <citation type="submission" date="2019-07" db="EMBL/GenBank/DDBJ databases">
        <authorList>
            <person name="Zhou L.-Y."/>
        </authorList>
    </citation>
    <scope>NUCLEOTIDE SEQUENCE [LARGE SCALE GENOMIC DNA]</scope>
    <source>
        <strain evidence="7 8">YIM 101269</strain>
    </source>
</reference>
<feature type="transmembrane region" description="Helical" evidence="5">
    <location>
        <begin position="75"/>
        <end position="93"/>
    </location>
</feature>
<comment type="subcellular location">
    <subcellularLocation>
        <location evidence="1">Membrane</location>
        <topology evidence="1">Multi-pass membrane protein</topology>
    </subcellularLocation>
</comment>
<dbReference type="InterPro" id="IPR049453">
    <property type="entry name" value="Memb_transporter_dom"/>
</dbReference>
<dbReference type="OrthoDB" id="5198202at2"/>
<dbReference type="Proteomes" id="UP000317638">
    <property type="component" value="Unassembled WGS sequence"/>
</dbReference>
<keyword evidence="3 5" id="KW-1133">Transmembrane helix</keyword>
<keyword evidence="4 5" id="KW-0472">Membrane</keyword>
<protein>
    <submittedName>
        <fullName evidence="7">Aromatic acid exporter family protein</fullName>
    </submittedName>
</protein>
<keyword evidence="2 5" id="KW-0812">Transmembrane</keyword>
<evidence type="ECO:0000313" key="8">
    <source>
        <dbReference type="Proteomes" id="UP000317638"/>
    </source>
</evidence>
<feature type="transmembrane region" description="Helical" evidence="5">
    <location>
        <begin position="52"/>
        <end position="69"/>
    </location>
</feature>
<name>A0A553JYE9_9ACTN</name>
<feature type="domain" description="Integral membrane bound transporter" evidence="6">
    <location>
        <begin position="65"/>
        <end position="186"/>
    </location>
</feature>